<evidence type="ECO:0000259" key="8">
    <source>
        <dbReference type="Pfam" id="PF20684"/>
    </source>
</evidence>
<dbReference type="InterPro" id="IPR052337">
    <property type="entry name" value="SAT4-like"/>
</dbReference>
<accession>A0A6A6GX89</accession>
<evidence type="ECO:0000256" key="2">
    <source>
        <dbReference type="ARBA" id="ARBA00022692"/>
    </source>
</evidence>
<dbReference type="Pfam" id="PF20684">
    <property type="entry name" value="Fung_rhodopsin"/>
    <property type="match status" value="1"/>
</dbReference>
<gene>
    <name evidence="9" type="ORF">EV356DRAFT_509259</name>
</gene>
<keyword evidence="2 7" id="KW-0812">Transmembrane</keyword>
<feature type="transmembrane region" description="Helical" evidence="7">
    <location>
        <begin position="45"/>
        <end position="65"/>
    </location>
</feature>
<evidence type="ECO:0000256" key="7">
    <source>
        <dbReference type="SAM" id="Phobius"/>
    </source>
</evidence>
<evidence type="ECO:0000256" key="4">
    <source>
        <dbReference type="ARBA" id="ARBA00023136"/>
    </source>
</evidence>
<evidence type="ECO:0000256" key="1">
    <source>
        <dbReference type="ARBA" id="ARBA00004141"/>
    </source>
</evidence>
<dbReference type="EMBL" id="ML991845">
    <property type="protein sequence ID" value="KAF2230211.1"/>
    <property type="molecule type" value="Genomic_DNA"/>
</dbReference>
<evidence type="ECO:0000256" key="6">
    <source>
        <dbReference type="SAM" id="MobiDB-lite"/>
    </source>
</evidence>
<dbReference type="PANTHER" id="PTHR33048:SF129">
    <property type="entry name" value="INTEGRAL MEMBRANE PROTEIN-RELATED"/>
    <property type="match status" value="1"/>
</dbReference>
<feature type="transmembrane region" description="Helical" evidence="7">
    <location>
        <begin position="6"/>
        <end position="33"/>
    </location>
</feature>
<dbReference type="GO" id="GO:0016020">
    <property type="term" value="C:membrane"/>
    <property type="evidence" value="ECO:0007669"/>
    <property type="project" value="UniProtKB-SubCell"/>
</dbReference>
<proteinExistence type="inferred from homology"/>
<dbReference type="PANTHER" id="PTHR33048">
    <property type="entry name" value="PTH11-LIKE INTEGRAL MEMBRANE PROTEIN (AFU_ORTHOLOGUE AFUA_5G11245)"/>
    <property type="match status" value="1"/>
</dbReference>
<keyword evidence="3 7" id="KW-1133">Transmembrane helix</keyword>
<reference evidence="9" key="1">
    <citation type="journal article" date="2020" name="Stud. Mycol.">
        <title>101 Dothideomycetes genomes: a test case for predicting lifestyles and emergence of pathogens.</title>
        <authorList>
            <person name="Haridas S."/>
            <person name="Albert R."/>
            <person name="Binder M."/>
            <person name="Bloem J."/>
            <person name="Labutti K."/>
            <person name="Salamov A."/>
            <person name="Andreopoulos B."/>
            <person name="Baker S."/>
            <person name="Barry K."/>
            <person name="Bills G."/>
            <person name="Bluhm B."/>
            <person name="Cannon C."/>
            <person name="Castanera R."/>
            <person name="Culley D."/>
            <person name="Daum C."/>
            <person name="Ezra D."/>
            <person name="Gonzalez J."/>
            <person name="Henrissat B."/>
            <person name="Kuo A."/>
            <person name="Liang C."/>
            <person name="Lipzen A."/>
            <person name="Lutzoni F."/>
            <person name="Magnuson J."/>
            <person name="Mondo S."/>
            <person name="Nolan M."/>
            <person name="Ohm R."/>
            <person name="Pangilinan J."/>
            <person name="Park H.-J."/>
            <person name="Ramirez L."/>
            <person name="Alfaro M."/>
            <person name="Sun H."/>
            <person name="Tritt A."/>
            <person name="Yoshinaga Y."/>
            <person name="Zwiers L.-H."/>
            <person name="Turgeon B."/>
            <person name="Goodwin S."/>
            <person name="Spatafora J."/>
            <person name="Crous P."/>
            <person name="Grigoriev I."/>
        </authorList>
    </citation>
    <scope>NUCLEOTIDE SEQUENCE</scope>
    <source>
        <strain evidence="9">Tuck. ex Michener</strain>
    </source>
</reference>
<keyword evidence="4 7" id="KW-0472">Membrane</keyword>
<sequence length="236" mass="26180">MTDAQLQRIIIAQAIISIISDFLLALFPIVILWKVQISTRIKAGLCTLMALGIITGALCIVRTVLNWQTINDDATWESIPNWHFRTWEVCIGIITASIPCLRPGYRVVTSSLSTYYSLRSSPSRRALSQPEGRPRPSEQSDYAHDMEEKANLARKLTFPGQAAQYYPARHAAAHVASVEADRAAEVGAGDETFPLQGIRGDVNTMEQGKIKKTTWFGTDSDARLSRDWDGTRVTGE</sequence>
<dbReference type="AlphaFoldDB" id="A0A6A6GX89"/>
<comment type="similarity">
    <text evidence="5">Belongs to the SAT4 family.</text>
</comment>
<dbReference type="InterPro" id="IPR049326">
    <property type="entry name" value="Rhodopsin_dom_fungi"/>
</dbReference>
<name>A0A6A6GX89_VIRVR</name>
<keyword evidence="10" id="KW-1185">Reference proteome</keyword>
<dbReference type="OrthoDB" id="5022096at2759"/>
<feature type="domain" description="Rhodopsin" evidence="8">
    <location>
        <begin position="7"/>
        <end position="104"/>
    </location>
</feature>
<evidence type="ECO:0000256" key="5">
    <source>
        <dbReference type="ARBA" id="ARBA00038359"/>
    </source>
</evidence>
<evidence type="ECO:0000313" key="9">
    <source>
        <dbReference type="EMBL" id="KAF2230211.1"/>
    </source>
</evidence>
<feature type="compositionally biased region" description="Basic and acidic residues" evidence="6">
    <location>
        <begin position="132"/>
        <end position="143"/>
    </location>
</feature>
<evidence type="ECO:0000313" key="10">
    <source>
        <dbReference type="Proteomes" id="UP000800092"/>
    </source>
</evidence>
<protein>
    <recommendedName>
        <fullName evidence="8">Rhodopsin domain-containing protein</fullName>
    </recommendedName>
</protein>
<dbReference type="Proteomes" id="UP000800092">
    <property type="component" value="Unassembled WGS sequence"/>
</dbReference>
<evidence type="ECO:0000256" key="3">
    <source>
        <dbReference type="ARBA" id="ARBA00022989"/>
    </source>
</evidence>
<comment type="subcellular location">
    <subcellularLocation>
        <location evidence="1">Membrane</location>
        <topology evidence="1">Multi-pass membrane protein</topology>
    </subcellularLocation>
</comment>
<organism evidence="9 10">
    <name type="scientific">Viridothelium virens</name>
    <name type="common">Speckled blister lichen</name>
    <name type="synonym">Trypethelium virens</name>
    <dbReference type="NCBI Taxonomy" id="1048519"/>
    <lineage>
        <taxon>Eukaryota</taxon>
        <taxon>Fungi</taxon>
        <taxon>Dikarya</taxon>
        <taxon>Ascomycota</taxon>
        <taxon>Pezizomycotina</taxon>
        <taxon>Dothideomycetes</taxon>
        <taxon>Dothideomycetes incertae sedis</taxon>
        <taxon>Trypetheliales</taxon>
        <taxon>Trypetheliaceae</taxon>
        <taxon>Viridothelium</taxon>
    </lineage>
</organism>
<feature type="region of interest" description="Disordered" evidence="6">
    <location>
        <begin position="123"/>
        <end position="143"/>
    </location>
</feature>